<gene>
    <name evidence="5" type="ORF">IWW36_003784</name>
</gene>
<sequence>MAITILDSLIEVEDVCFTAKDVSVECDPNSKYLTKETASGTMYLSEHQVVFHSQTTTFGFTLDYQNIIIHAVSKEDSRPHLYCQLNEQFPDNINLEDDIVELRIYMDENQLDEMFGKMCECVASHPDPASEDELGEMADDIQVIDSFDSSQFITSSEQLDQLTPRGQEVLKHLESVITDNDDKERFNDAE</sequence>
<comment type="subcellular location">
    <subcellularLocation>
        <location evidence="2">Cytoplasm</location>
    </subcellularLocation>
    <subcellularLocation>
        <location evidence="1">Nucleus</location>
    </subcellularLocation>
</comment>
<reference evidence="5" key="1">
    <citation type="submission" date="2022-07" db="EMBL/GenBank/DDBJ databases">
        <title>Phylogenomic reconstructions and comparative analyses of Kickxellomycotina fungi.</title>
        <authorList>
            <person name="Reynolds N.K."/>
            <person name="Stajich J.E."/>
            <person name="Barry K."/>
            <person name="Grigoriev I.V."/>
            <person name="Crous P."/>
            <person name="Smith M.E."/>
        </authorList>
    </citation>
    <scope>NUCLEOTIDE SEQUENCE</scope>
    <source>
        <strain evidence="5">NRRL 1566</strain>
    </source>
</reference>
<dbReference type="Proteomes" id="UP001139887">
    <property type="component" value="Unassembled WGS sequence"/>
</dbReference>
<dbReference type="EMBL" id="JANBUW010000292">
    <property type="protein sequence ID" value="KAJ2847577.1"/>
    <property type="molecule type" value="Genomic_DNA"/>
</dbReference>
<name>A0A9W8IDD6_9FUNG</name>
<evidence type="ECO:0000313" key="6">
    <source>
        <dbReference type="Proteomes" id="UP001139887"/>
    </source>
</evidence>
<evidence type="ECO:0000256" key="1">
    <source>
        <dbReference type="ARBA" id="ARBA00004123"/>
    </source>
</evidence>
<organism evidence="5 6">
    <name type="scientific">Coemansia brasiliensis</name>
    <dbReference type="NCBI Taxonomy" id="2650707"/>
    <lineage>
        <taxon>Eukaryota</taxon>
        <taxon>Fungi</taxon>
        <taxon>Fungi incertae sedis</taxon>
        <taxon>Zoopagomycota</taxon>
        <taxon>Kickxellomycotina</taxon>
        <taxon>Kickxellomycetes</taxon>
        <taxon>Kickxellales</taxon>
        <taxon>Kickxellaceae</taxon>
        <taxon>Coemansia</taxon>
    </lineage>
</organism>
<dbReference type="OrthoDB" id="19714at2759"/>
<keyword evidence="4" id="KW-0539">Nucleus</keyword>
<evidence type="ECO:0000256" key="3">
    <source>
        <dbReference type="ARBA" id="ARBA00022490"/>
    </source>
</evidence>
<dbReference type="GO" id="GO:0005681">
    <property type="term" value="C:spliceosomal complex"/>
    <property type="evidence" value="ECO:0007669"/>
    <property type="project" value="TreeGrafter"/>
</dbReference>
<dbReference type="InterPro" id="IPR011993">
    <property type="entry name" value="PH-like_dom_sf"/>
</dbReference>
<evidence type="ECO:0000313" key="5">
    <source>
        <dbReference type="EMBL" id="KAJ2847577.1"/>
    </source>
</evidence>
<dbReference type="AlphaFoldDB" id="A0A9W8IDD6"/>
<keyword evidence="3" id="KW-0963">Cytoplasm</keyword>
<protein>
    <submittedName>
        <fullName evidence="5">Uncharacterized protein</fullName>
    </submittedName>
</protein>
<dbReference type="GO" id="GO:0034715">
    <property type="term" value="C:pICln-Sm protein complex"/>
    <property type="evidence" value="ECO:0007669"/>
    <property type="project" value="TreeGrafter"/>
</dbReference>
<dbReference type="PANTHER" id="PTHR21399:SF0">
    <property type="entry name" value="METHYLOSOME SUBUNIT PICLN"/>
    <property type="match status" value="1"/>
</dbReference>
<dbReference type="Pfam" id="PF03517">
    <property type="entry name" value="Voldacs"/>
    <property type="match status" value="1"/>
</dbReference>
<proteinExistence type="predicted"/>
<dbReference type="InterPro" id="IPR039924">
    <property type="entry name" value="ICln/Lot5/Saf5"/>
</dbReference>
<keyword evidence="6" id="KW-1185">Reference proteome</keyword>
<dbReference type="GO" id="GO:0045292">
    <property type="term" value="P:mRNA cis splicing, via spliceosome"/>
    <property type="evidence" value="ECO:0007669"/>
    <property type="project" value="TreeGrafter"/>
</dbReference>
<dbReference type="GO" id="GO:0005829">
    <property type="term" value="C:cytosol"/>
    <property type="evidence" value="ECO:0007669"/>
    <property type="project" value="TreeGrafter"/>
</dbReference>
<dbReference type="Gene3D" id="2.30.29.30">
    <property type="entry name" value="Pleckstrin-homology domain (PH domain)/Phosphotyrosine-binding domain (PTB)"/>
    <property type="match status" value="1"/>
</dbReference>
<accession>A0A9W8IDD6</accession>
<evidence type="ECO:0000256" key="4">
    <source>
        <dbReference type="ARBA" id="ARBA00023242"/>
    </source>
</evidence>
<evidence type="ECO:0000256" key="2">
    <source>
        <dbReference type="ARBA" id="ARBA00004496"/>
    </source>
</evidence>
<dbReference type="GO" id="GO:0000387">
    <property type="term" value="P:spliceosomal snRNP assembly"/>
    <property type="evidence" value="ECO:0007669"/>
    <property type="project" value="TreeGrafter"/>
</dbReference>
<dbReference type="PANTHER" id="PTHR21399">
    <property type="entry name" value="CHLORIDE CONDUCTANCE REGULATORY PROTEIN ICLN"/>
    <property type="match status" value="1"/>
</dbReference>
<comment type="caution">
    <text evidence="5">The sequence shown here is derived from an EMBL/GenBank/DDBJ whole genome shotgun (WGS) entry which is preliminary data.</text>
</comment>